<reference evidence="1" key="2">
    <citation type="submission" date="2025-09" db="UniProtKB">
        <authorList>
            <consortium name="Ensembl"/>
        </authorList>
    </citation>
    <scope>IDENTIFICATION</scope>
</reference>
<dbReference type="Ensembl" id="ENSMSIT00000013385.1">
    <property type="protein sequence ID" value="ENSMSIP00000010565.1"/>
    <property type="gene ID" value="ENSMSIG00000009269.1"/>
</dbReference>
<protein>
    <submittedName>
        <fullName evidence="1">Uncharacterized protein</fullName>
    </submittedName>
</protein>
<sequence length="117" mass="13688">MFVKKCFLSFNRYSTKHLLVRSPDRGDLPHNFPESEKVWERGNKTAHVLKILALQKASIQFFTTCLTVFLMKHFSIFLTEEDSCRNHVCSWYKLLPRSPQIQWSEIQAAFLGTVGEH</sequence>
<evidence type="ECO:0000313" key="2">
    <source>
        <dbReference type="Proteomes" id="UP000694415"/>
    </source>
</evidence>
<accession>A0A8C6MSX7</accession>
<name>A0A8C6MSX7_MUSSI</name>
<dbReference type="AlphaFoldDB" id="A0A8C6MSX7"/>
<dbReference type="Proteomes" id="UP000694415">
    <property type="component" value="Unplaced"/>
</dbReference>
<organism evidence="1 2">
    <name type="scientific">Mus spicilegus</name>
    <name type="common">Mound-building mouse</name>
    <dbReference type="NCBI Taxonomy" id="10103"/>
    <lineage>
        <taxon>Eukaryota</taxon>
        <taxon>Metazoa</taxon>
        <taxon>Chordata</taxon>
        <taxon>Craniata</taxon>
        <taxon>Vertebrata</taxon>
        <taxon>Euteleostomi</taxon>
        <taxon>Mammalia</taxon>
        <taxon>Eutheria</taxon>
        <taxon>Euarchontoglires</taxon>
        <taxon>Glires</taxon>
        <taxon>Rodentia</taxon>
        <taxon>Myomorpha</taxon>
        <taxon>Muroidea</taxon>
        <taxon>Muridae</taxon>
        <taxon>Murinae</taxon>
        <taxon>Mus</taxon>
        <taxon>Mus</taxon>
    </lineage>
</organism>
<keyword evidence="2" id="KW-1185">Reference proteome</keyword>
<reference evidence="1" key="1">
    <citation type="submission" date="2025-08" db="UniProtKB">
        <authorList>
            <consortium name="Ensembl"/>
        </authorList>
    </citation>
    <scope>IDENTIFICATION</scope>
</reference>
<evidence type="ECO:0000313" key="1">
    <source>
        <dbReference type="Ensembl" id="ENSMSIP00000010565.1"/>
    </source>
</evidence>
<proteinExistence type="predicted"/>